<name>B9SP77_RICCO</name>
<dbReference type="EMBL" id="EQ974061">
    <property type="protein sequence ID" value="EEF34606.1"/>
    <property type="molecule type" value="Genomic_DNA"/>
</dbReference>
<dbReference type="InParanoid" id="B9SP77"/>
<keyword evidence="3" id="KW-1185">Reference proteome</keyword>
<protein>
    <submittedName>
        <fullName evidence="2">Uncharacterized protein</fullName>
    </submittedName>
</protein>
<reference evidence="3" key="1">
    <citation type="journal article" date="2010" name="Nat. Biotechnol.">
        <title>Draft genome sequence of the oilseed species Ricinus communis.</title>
        <authorList>
            <person name="Chan A.P."/>
            <person name="Crabtree J."/>
            <person name="Zhao Q."/>
            <person name="Lorenzi H."/>
            <person name="Orvis J."/>
            <person name="Puiu D."/>
            <person name="Melake-Berhan A."/>
            <person name="Jones K.M."/>
            <person name="Redman J."/>
            <person name="Chen G."/>
            <person name="Cahoon E.B."/>
            <person name="Gedil M."/>
            <person name="Stanke M."/>
            <person name="Haas B.J."/>
            <person name="Wortman J.R."/>
            <person name="Fraser-Liggett C.M."/>
            <person name="Ravel J."/>
            <person name="Rabinowicz P.D."/>
        </authorList>
    </citation>
    <scope>NUCLEOTIDE SEQUENCE [LARGE SCALE GENOMIC DNA]</scope>
    <source>
        <strain evidence="3">cv. Hale</strain>
    </source>
</reference>
<gene>
    <name evidence="2" type="ORF">RCOM_0629730</name>
</gene>
<feature type="region of interest" description="Disordered" evidence="1">
    <location>
        <begin position="54"/>
        <end position="84"/>
    </location>
</feature>
<evidence type="ECO:0000313" key="2">
    <source>
        <dbReference type="EMBL" id="EEF34606.1"/>
    </source>
</evidence>
<proteinExistence type="predicted"/>
<dbReference type="Proteomes" id="UP000008311">
    <property type="component" value="Unassembled WGS sequence"/>
</dbReference>
<accession>B9SP77</accession>
<dbReference type="AlphaFoldDB" id="B9SP77"/>
<evidence type="ECO:0000313" key="3">
    <source>
        <dbReference type="Proteomes" id="UP000008311"/>
    </source>
</evidence>
<sequence length="84" mass="8717">MATLCCLEKRSDMNVGTQTTFVMFKFGEKFDSSSMSMLSMSYITSCGDVRVAVGGGTDSGGETVEDVEDGGGRVGTNSGGDEGH</sequence>
<feature type="compositionally biased region" description="Gly residues" evidence="1">
    <location>
        <begin position="72"/>
        <end position="84"/>
    </location>
</feature>
<organism evidence="2 3">
    <name type="scientific">Ricinus communis</name>
    <name type="common">Castor bean</name>
    <dbReference type="NCBI Taxonomy" id="3988"/>
    <lineage>
        <taxon>Eukaryota</taxon>
        <taxon>Viridiplantae</taxon>
        <taxon>Streptophyta</taxon>
        <taxon>Embryophyta</taxon>
        <taxon>Tracheophyta</taxon>
        <taxon>Spermatophyta</taxon>
        <taxon>Magnoliopsida</taxon>
        <taxon>eudicotyledons</taxon>
        <taxon>Gunneridae</taxon>
        <taxon>Pentapetalae</taxon>
        <taxon>rosids</taxon>
        <taxon>fabids</taxon>
        <taxon>Malpighiales</taxon>
        <taxon>Euphorbiaceae</taxon>
        <taxon>Acalyphoideae</taxon>
        <taxon>Acalypheae</taxon>
        <taxon>Ricinus</taxon>
    </lineage>
</organism>
<evidence type="ECO:0000256" key="1">
    <source>
        <dbReference type="SAM" id="MobiDB-lite"/>
    </source>
</evidence>